<evidence type="ECO:0000313" key="1">
    <source>
        <dbReference type="EMBL" id="CAD8213706.1"/>
    </source>
</evidence>
<evidence type="ECO:0000313" key="2">
    <source>
        <dbReference type="Proteomes" id="UP000689195"/>
    </source>
</evidence>
<reference evidence="1" key="1">
    <citation type="submission" date="2021-01" db="EMBL/GenBank/DDBJ databases">
        <authorList>
            <consortium name="Genoscope - CEA"/>
            <person name="William W."/>
        </authorList>
    </citation>
    <scope>NUCLEOTIDE SEQUENCE</scope>
</reference>
<gene>
    <name evidence="1" type="ORF">PPENT_87.1.T1840018</name>
</gene>
<name>A0A8S1YGS6_9CILI</name>
<dbReference type="Proteomes" id="UP000689195">
    <property type="component" value="Unassembled WGS sequence"/>
</dbReference>
<comment type="caution">
    <text evidence="1">The sequence shown here is derived from an EMBL/GenBank/DDBJ whole genome shotgun (WGS) entry which is preliminary data.</text>
</comment>
<organism evidence="1 2">
    <name type="scientific">Paramecium pentaurelia</name>
    <dbReference type="NCBI Taxonomy" id="43138"/>
    <lineage>
        <taxon>Eukaryota</taxon>
        <taxon>Sar</taxon>
        <taxon>Alveolata</taxon>
        <taxon>Ciliophora</taxon>
        <taxon>Intramacronucleata</taxon>
        <taxon>Oligohymenophorea</taxon>
        <taxon>Peniculida</taxon>
        <taxon>Parameciidae</taxon>
        <taxon>Paramecium</taxon>
    </lineage>
</organism>
<protein>
    <submittedName>
        <fullName evidence="1">Uncharacterized protein</fullName>
    </submittedName>
</protein>
<proteinExistence type="predicted"/>
<keyword evidence="2" id="KW-1185">Reference proteome</keyword>
<dbReference type="AlphaFoldDB" id="A0A8S1YGS6"/>
<dbReference type="EMBL" id="CAJJDO010000184">
    <property type="protein sequence ID" value="CAD8213706.1"/>
    <property type="molecule type" value="Genomic_DNA"/>
</dbReference>
<accession>A0A8S1YGS6</accession>
<sequence length="75" mass="9126">MNQFLKEHLNCISKQKMKQNQRILLVEYSNSAIFDNYYYMYKVKLIDSSQFLGFFQTLQMQNTYHQKECSQILID</sequence>